<dbReference type="AlphaFoldDB" id="A0A1I4JAY2"/>
<name>A0A1I4JAY2_9BACI</name>
<sequence length="300" mass="33745">MYQSILKAGTALTAVVCLASCTGEGQSDTSGDVVQVNDTTITEDALTAELRERYGKQVLQDMVHTKLIEDKAEQLEIQSEQVEQELQTLKQQYEVETDDELLTLLQSQFQLPVDSISSLKKDVLQPQLVRRQMNEAVELSEEDKRSYYEEHQEELESVTARHILVDDEKTAAKVKDELADGASFEELAAEYSTDGSASSGGELGSFTRGQMVEPFEKAAFSMNPGDISEPVSTEFGYHIIEVLDRKTTYEDLETDVEEAARRDQIPTEQEWMQQLMDEGNIEIKDALYEDWVHSQKSPAS</sequence>
<keyword evidence="4 7" id="KW-0472">Membrane</keyword>
<comment type="subcellular location">
    <subcellularLocation>
        <location evidence="1">Cell membrane</location>
        <topology evidence="1">Lipid-anchor</topology>
    </subcellularLocation>
</comment>
<dbReference type="RefSeq" id="WP_090925628.1">
    <property type="nucleotide sequence ID" value="NZ_FOTY01000003.1"/>
</dbReference>
<proteinExistence type="inferred from homology"/>
<dbReference type="STRING" id="266892.SAMN04488054_10356"/>
<dbReference type="InterPro" id="IPR050245">
    <property type="entry name" value="PrsA_foldase"/>
</dbReference>
<dbReference type="GO" id="GO:0005886">
    <property type="term" value="C:plasma membrane"/>
    <property type="evidence" value="ECO:0007669"/>
    <property type="project" value="UniProtKB-SubCell"/>
</dbReference>
<dbReference type="Gene3D" id="3.10.50.40">
    <property type="match status" value="1"/>
</dbReference>
<dbReference type="InterPro" id="IPR027304">
    <property type="entry name" value="Trigger_fact/SurA_dom_sf"/>
</dbReference>
<reference evidence="11 12" key="1">
    <citation type="submission" date="2016-10" db="EMBL/GenBank/DDBJ databases">
        <authorList>
            <person name="de Groot N.N."/>
        </authorList>
    </citation>
    <scope>NUCLEOTIDE SEQUENCE [LARGE SCALE GENOMIC DNA]</scope>
    <source>
        <strain evidence="11 12">CGMCC 1.6134</strain>
    </source>
</reference>
<dbReference type="EMBL" id="FOTY01000003">
    <property type="protein sequence ID" value="SFL63690.1"/>
    <property type="molecule type" value="Genomic_DNA"/>
</dbReference>
<gene>
    <name evidence="7" type="primary">prsA</name>
    <name evidence="11" type="ORF">SAMN04488054_10356</name>
</gene>
<dbReference type="PROSITE" id="PS01096">
    <property type="entry name" value="PPIC_PPIASE_1"/>
    <property type="match status" value="1"/>
</dbReference>
<organism evidence="11 12">
    <name type="scientific">Salibacterium qingdaonense</name>
    <dbReference type="NCBI Taxonomy" id="266892"/>
    <lineage>
        <taxon>Bacteria</taxon>
        <taxon>Bacillati</taxon>
        <taxon>Bacillota</taxon>
        <taxon>Bacilli</taxon>
        <taxon>Bacillales</taxon>
        <taxon>Bacillaceae</taxon>
    </lineage>
</organism>
<feature type="coiled-coil region" evidence="9">
    <location>
        <begin position="65"/>
        <end position="99"/>
    </location>
</feature>
<keyword evidence="9" id="KW-0175">Coiled coil</keyword>
<dbReference type="HAMAP" id="MF_01145">
    <property type="entry name" value="Foldase_PrsA"/>
    <property type="match status" value="1"/>
</dbReference>
<dbReference type="GO" id="GO:0003755">
    <property type="term" value="F:peptidyl-prolyl cis-trans isomerase activity"/>
    <property type="evidence" value="ECO:0007669"/>
    <property type="project" value="UniProtKB-UniRule"/>
</dbReference>
<dbReference type="Proteomes" id="UP000199668">
    <property type="component" value="Unassembled WGS sequence"/>
</dbReference>
<dbReference type="PANTHER" id="PTHR47245:SF2">
    <property type="entry name" value="PEPTIDYL-PROLYL CIS-TRANS ISOMERASE HP_0175-RELATED"/>
    <property type="match status" value="1"/>
</dbReference>
<accession>A0A1I4JAY2</accession>
<dbReference type="PROSITE" id="PS50198">
    <property type="entry name" value="PPIC_PPIASE_2"/>
    <property type="match status" value="1"/>
</dbReference>
<evidence type="ECO:0000256" key="2">
    <source>
        <dbReference type="ARBA" id="ARBA00006071"/>
    </source>
</evidence>
<keyword evidence="7" id="KW-0732">Signal</keyword>
<dbReference type="EC" id="5.2.1.8" evidence="7"/>
<evidence type="ECO:0000259" key="10">
    <source>
        <dbReference type="PROSITE" id="PS50198"/>
    </source>
</evidence>
<keyword evidence="12" id="KW-1185">Reference proteome</keyword>
<dbReference type="InterPro" id="IPR000297">
    <property type="entry name" value="PPIase_PpiC"/>
</dbReference>
<dbReference type="SUPFAM" id="SSF109998">
    <property type="entry name" value="Triger factor/SurA peptide-binding domain-like"/>
    <property type="match status" value="1"/>
</dbReference>
<keyword evidence="5" id="KW-0564">Palmitate</keyword>
<dbReference type="OrthoDB" id="14196at2"/>
<evidence type="ECO:0000256" key="8">
    <source>
        <dbReference type="PROSITE-ProRule" id="PRU00278"/>
    </source>
</evidence>
<evidence type="ECO:0000256" key="6">
    <source>
        <dbReference type="ARBA" id="ARBA00023288"/>
    </source>
</evidence>
<evidence type="ECO:0000256" key="5">
    <source>
        <dbReference type="ARBA" id="ARBA00023139"/>
    </source>
</evidence>
<keyword evidence="7 8" id="KW-0413">Isomerase</keyword>
<feature type="domain" description="PpiC" evidence="10">
    <location>
        <begin position="155"/>
        <end position="244"/>
    </location>
</feature>
<evidence type="ECO:0000256" key="7">
    <source>
        <dbReference type="HAMAP-Rule" id="MF_01145"/>
    </source>
</evidence>
<evidence type="ECO:0000256" key="4">
    <source>
        <dbReference type="ARBA" id="ARBA00023136"/>
    </source>
</evidence>
<comment type="similarity">
    <text evidence="2 7">Belongs to the PrsA family.</text>
</comment>
<protein>
    <recommendedName>
        <fullName evidence="7">Foldase protein PrsA</fullName>
        <ecNumber evidence="7">5.2.1.8</ecNumber>
    </recommendedName>
</protein>
<dbReference type="InterPro" id="IPR046357">
    <property type="entry name" value="PPIase_dom_sf"/>
</dbReference>
<dbReference type="Pfam" id="PF13616">
    <property type="entry name" value="Rotamase_3"/>
    <property type="match status" value="1"/>
</dbReference>
<keyword evidence="3 7" id="KW-1003">Cell membrane</keyword>
<evidence type="ECO:0000313" key="12">
    <source>
        <dbReference type="Proteomes" id="UP000199668"/>
    </source>
</evidence>
<evidence type="ECO:0000313" key="11">
    <source>
        <dbReference type="EMBL" id="SFL63690.1"/>
    </source>
</evidence>
<keyword evidence="7 8" id="KW-0697">Rotamase</keyword>
<dbReference type="GO" id="GO:0006457">
    <property type="term" value="P:protein folding"/>
    <property type="evidence" value="ECO:0007669"/>
    <property type="project" value="UniProtKB-UniRule"/>
</dbReference>
<dbReference type="InterPro" id="IPR023058">
    <property type="entry name" value="PPIase_PpiC_CS"/>
</dbReference>
<keyword evidence="6" id="KW-0449">Lipoprotein</keyword>
<dbReference type="PANTHER" id="PTHR47245">
    <property type="entry name" value="PEPTIDYLPROLYL ISOMERASE"/>
    <property type="match status" value="1"/>
</dbReference>
<dbReference type="SUPFAM" id="SSF54534">
    <property type="entry name" value="FKBP-like"/>
    <property type="match status" value="1"/>
</dbReference>
<evidence type="ECO:0000256" key="9">
    <source>
        <dbReference type="SAM" id="Coils"/>
    </source>
</evidence>
<dbReference type="InterPro" id="IPR023059">
    <property type="entry name" value="Foldase_PrsA"/>
</dbReference>
<evidence type="ECO:0000256" key="3">
    <source>
        <dbReference type="ARBA" id="ARBA00022475"/>
    </source>
</evidence>
<evidence type="ECO:0000256" key="1">
    <source>
        <dbReference type="ARBA" id="ARBA00004193"/>
    </source>
</evidence>
<comment type="function">
    <text evidence="7">Plays a major role in protein secretion by helping the post-translocational extracellular folding of several secreted proteins.</text>
</comment>
<comment type="catalytic activity">
    <reaction evidence="7">
        <text>[protein]-peptidylproline (omega=180) = [protein]-peptidylproline (omega=0)</text>
        <dbReference type="Rhea" id="RHEA:16237"/>
        <dbReference type="Rhea" id="RHEA-COMP:10747"/>
        <dbReference type="Rhea" id="RHEA-COMP:10748"/>
        <dbReference type="ChEBI" id="CHEBI:83833"/>
        <dbReference type="ChEBI" id="CHEBI:83834"/>
        <dbReference type="EC" id="5.2.1.8"/>
    </reaction>
</comment>